<gene>
    <name evidence="2" type="ORF">TMSB3V08_LOCUS9340</name>
</gene>
<feature type="signal peptide" evidence="1">
    <location>
        <begin position="1"/>
        <end position="23"/>
    </location>
</feature>
<organism evidence="2">
    <name type="scientific">Timema monikensis</name>
    <dbReference type="NCBI Taxonomy" id="170555"/>
    <lineage>
        <taxon>Eukaryota</taxon>
        <taxon>Metazoa</taxon>
        <taxon>Ecdysozoa</taxon>
        <taxon>Arthropoda</taxon>
        <taxon>Hexapoda</taxon>
        <taxon>Insecta</taxon>
        <taxon>Pterygota</taxon>
        <taxon>Neoptera</taxon>
        <taxon>Polyneoptera</taxon>
        <taxon>Phasmatodea</taxon>
        <taxon>Timematodea</taxon>
        <taxon>Timematoidea</taxon>
        <taxon>Timematidae</taxon>
        <taxon>Timema</taxon>
    </lineage>
</organism>
<sequence>MKDRRGLLLVLLRCVILAPSAHMAATITATGRILSTQDYHPTEELQHEYFDMDQNLDLTDAEIPEKTSTTLAYIITASTETPPSPSPKFRTSEPEDLLSEIEAMLRDRYVRGPVAVIVDQSASALNKAREIWSDVIGNTTSFGVNLLLLTYAKTGIGKVELEEVNPHLRGGRVENHLGKKIRTSISPSSAVELNTTSALANYATEADVVPVLRPKNLSEFQRLLREVPAASTMGGIAFTSLLKASEQIPFDGEVLLFAGTRATDENIAQLAADTLLKKRCKLHVIWCGPSLRNGQGVEVMYHEVAHHTGGGLHANLITNLQDEDNKLKEVILAVRRGLVGHSTLDFQVDSSVRALKLTVEGRVDKVVLSQPSGGRAVDLLSDEGMRNWEAGSATLEKTPTLLAVRLNTGSDAAGTWTLALASERGEVQGRYDVTVRAASPLGFTTTLLDGAHSNKGNRETANAQLDDRAISARLRHLRRTSHPKTIVWGLFEHSDYAARLKLRVSAGNSSTLRVKLLGDIGNVSAVNVVDGNGKEVSKLSYLRQSGSSVLQVPADTLPLEPFYLQVIGQDARGERFQRVSYLSPQTSQLSSSQASPLGLEVGLNSTLTGLPGQTFQVTFTVTNYQTISITSFFSCQAQKVRILSIQPLSAVITPKQTVNVVLLVSVPQSVVTGTKDVVTFTATLNSASGISKAAYLYIGTQTYDNKKPTLSYTFSNKCDNTNEDNCQSKVWGVDIIVQDDTSVMDKSIRDACEEAVGVQMDNVNVRALLYASGVVLMAEN</sequence>
<name>A0A7R9HS10_9NEOP</name>
<keyword evidence="1" id="KW-0732">Signal</keyword>
<accession>A0A7R9HS10</accession>
<proteinExistence type="predicted"/>
<dbReference type="InterPro" id="IPR052577">
    <property type="entry name" value="VWA7"/>
</dbReference>
<dbReference type="PANTHER" id="PTHR14905">
    <property type="entry name" value="NG37"/>
    <property type="match status" value="1"/>
</dbReference>
<feature type="chain" id="PRO_5030588808" evidence="1">
    <location>
        <begin position="24"/>
        <end position="780"/>
    </location>
</feature>
<evidence type="ECO:0000256" key="1">
    <source>
        <dbReference type="SAM" id="SignalP"/>
    </source>
</evidence>
<reference evidence="2" key="1">
    <citation type="submission" date="2020-11" db="EMBL/GenBank/DDBJ databases">
        <authorList>
            <person name="Tran Van P."/>
        </authorList>
    </citation>
    <scope>NUCLEOTIDE SEQUENCE</scope>
</reference>
<protein>
    <submittedName>
        <fullName evidence="2">Uncharacterized protein</fullName>
    </submittedName>
</protein>
<dbReference type="PANTHER" id="PTHR14905:SF7">
    <property type="entry name" value="VON WILLEBRAND FACTOR A DOMAIN-CONTAINING PROTEIN 7"/>
    <property type="match status" value="1"/>
</dbReference>
<evidence type="ECO:0000313" key="2">
    <source>
        <dbReference type="EMBL" id="CAD7432635.1"/>
    </source>
</evidence>
<dbReference type="EMBL" id="OB795740">
    <property type="protein sequence ID" value="CAD7432635.1"/>
    <property type="molecule type" value="Genomic_DNA"/>
</dbReference>
<dbReference type="AlphaFoldDB" id="A0A7R9HS10"/>